<keyword evidence="1" id="KW-1133">Transmembrane helix</keyword>
<reference evidence="3 4" key="1">
    <citation type="submission" date="2014-08" db="EMBL/GenBank/DDBJ databases">
        <title>Complete genome sequence of Corynebacterium frankenforstense ST18(T) (=DSM 45800(T)), isolated from raw cow milk.</title>
        <authorList>
            <person name="Ruckert C."/>
            <person name="Albersmeier A."/>
            <person name="Winkler A."/>
            <person name="Lipski A."/>
            <person name="Kalinowski J."/>
        </authorList>
    </citation>
    <scope>NUCLEOTIDE SEQUENCE [LARGE SCALE GENOMIC DNA]</scope>
    <source>
        <strain evidence="3 4">ST18</strain>
    </source>
</reference>
<dbReference type="Gene3D" id="1.20.120.1220">
    <property type="match status" value="1"/>
</dbReference>
<dbReference type="AlphaFoldDB" id="A0A1L7CSG1"/>
<evidence type="ECO:0000259" key="2">
    <source>
        <dbReference type="Pfam" id="PF01478"/>
    </source>
</evidence>
<feature type="transmembrane region" description="Helical" evidence="1">
    <location>
        <begin position="32"/>
        <end position="59"/>
    </location>
</feature>
<feature type="domain" description="Prepilin type IV endopeptidase peptidase" evidence="2">
    <location>
        <begin position="4"/>
        <end position="101"/>
    </location>
</feature>
<dbReference type="GO" id="GO:0016020">
    <property type="term" value="C:membrane"/>
    <property type="evidence" value="ECO:0007669"/>
    <property type="project" value="InterPro"/>
</dbReference>
<dbReference type="EMBL" id="CP009247">
    <property type="protein sequence ID" value="APT88751.1"/>
    <property type="molecule type" value="Genomic_DNA"/>
</dbReference>
<dbReference type="STRING" id="1437875.CFRA_05295"/>
<dbReference type="InterPro" id="IPR000045">
    <property type="entry name" value="Prepilin_IV_endopep_pep"/>
</dbReference>
<dbReference type="KEGG" id="cfk:CFRA_05295"/>
<feature type="transmembrane region" description="Helical" evidence="1">
    <location>
        <begin position="80"/>
        <end position="106"/>
    </location>
</feature>
<feature type="transmembrane region" description="Helical" evidence="1">
    <location>
        <begin position="112"/>
        <end position="132"/>
    </location>
</feature>
<organism evidence="3 4">
    <name type="scientific">Corynebacterium frankenforstense DSM 45800</name>
    <dbReference type="NCBI Taxonomy" id="1437875"/>
    <lineage>
        <taxon>Bacteria</taxon>
        <taxon>Bacillati</taxon>
        <taxon>Actinomycetota</taxon>
        <taxon>Actinomycetes</taxon>
        <taxon>Mycobacteriales</taxon>
        <taxon>Corynebacteriaceae</taxon>
        <taxon>Corynebacterium</taxon>
    </lineage>
</organism>
<keyword evidence="4" id="KW-1185">Reference proteome</keyword>
<proteinExistence type="predicted"/>
<dbReference type="Pfam" id="PF01478">
    <property type="entry name" value="Peptidase_A24"/>
    <property type="match status" value="1"/>
</dbReference>
<sequence>MACCAAWASALVVIDLRRRLLPDALTLPGAAVAALAAVVLGQPWAIVGGLAWALLYLAVGRLIGGVGGGDVKLALSLGTAAALAAGAGGLAAAVIGSSVLTITAMALTRRRALSHGPGMVTATVLVCLVAQVL</sequence>
<protein>
    <recommendedName>
        <fullName evidence="2">Prepilin type IV endopeptidase peptidase domain-containing protein</fullName>
    </recommendedName>
</protein>
<gene>
    <name evidence="3" type="ORF">CFRA_05295</name>
</gene>
<dbReference type="GO" id="GO:0004190">
    <property type="term" value="F:aspartic-type endopeptidase activity"/>
    <property type="evidence" value="ECO:0007669"/>
    <property type="project" value="InterPro"/>
</dbReference>
<evidence type="ECO:0000313" key="4">
    <source>
        <dbReference type="Proteomes" id="UP000185434"/>
    </source>
</evidence>
<keyword evidence="1" id="KW-0472">Membrane</keyword>
<name>A0A1L7CSG1_9CORY</name>
<keyword evidence="1" id="KW-0812">Transmembrane</keyword>
<dbReference type="Proteomes" id="UP000185434">
    <property type="component" value="Chromosome"/>
</dbReference>
<evidence type="ECO:0000313" key="3">
    <source>
        <dbReference type="EMBL" id="APT88751.1"/>
    </source>
</evidence>
<evidence type="ECO:0000256" key="1">
    <source>
        <dbReference type="SAM" id="Phobius"/>
    </source>
</evidence>
<accession>A0A1L7CSG1</accession>